<comment type="caution">
    <text evidence="1">The sequence shown here is derived from an EMBL/GenBank/DDBJ whole genome shotgun (WGS) entry which is preliminary data.</text>
</comment>
<gene>
    <name evidence="1" type="ORF">A7985_14715</name>
</gene>
<evidence type="ECO:0000313" key="2">
    <source>
        <dbReference type="Proteomes" id="UP000093366"/>
    </source>
</evidence>
<dbReference type="Proteomes" id="UP000093366">
    <property type="component" value="Unassembled WGS sequence"/>
</dbReference>
<dbReference type="EMBL" id="MAUJ01000004">
    <property type="protein sequence ID" value="OCQ21032.1"/>
    <property type="molecule type" value="Genomic_DNA"/>
</dbReference>
<name>A0A1C0TQ17_9GAMM</name>
<protein>
    <submittedName>
        <fullName evidence="1">Uncharacterized protein</fullName>
    </submittedName>
</protein>
<dbReference type="AlphaFoldDB" id="A0A1C0TQ17"/>
<reference evidence="2" key="1">
    <citation type="submission" date="2016-07" db="EMBL/GenBank/DDBJ databases">
        <authorList>
            <person name="Florea S."/>
            <person name="Webb J.S."/>
            <person name="Jaromczyk J."/>
            <person name="Schardl C.L."/>
        </authorList>
    </citation>
    <scope>NUCLEOTIDE SEQUENCE [LARGE SCALE GENOMIC DNA]</scope>
    <source>
        <strain evidence="2">IPB1</strain>
    </source>
</reference>
<proteinExistence type="predicted"/>
<sequence>MPLFNLFQEAFYSLLDNIKCEKQAAMIKCSDTPAQARKTKRYKLCNLSELELHECDSQDLL</sequence>
<accession>A0A1C0TQ17</accession>
<evidence type="ECO:0000313" key="1">
    <source>
        <dbReference type="EMBL" id="OCQ21032.1"/>
    </source>
</evidence>
<organism evidence="1 2">
    <name type="scientific">Pseudoalteromonas luteoviolacea</name>
    <dbReference type="NCBI Taxonomy" id="43657"/>
    <lineage>
        <taxon>Bacteria</taxon>
        <taxon>Pseudomonadati</taxon>
        <taxon>Pseudomonadota</taxon>
        <taxon>Gammaproteobacteria</taxon>
        <taxon>Alteromonadales</taxon>
        <taxon>Pseudoalteromonadaceae</taxon>
        <taxon>Pseudoalteromonas</taxon>
    </lineage>
</organism>